<name>A0ABY9BRK4_VITVI</name>
<organism evidence="2 3">
    <name type="scientific">Vitis vinifera</name>
    <name type="common">Grape</name>
    <dbReference type="NCBI Taxonomy" id="29760"/>
    <lineage>
        <taxon>Eukaryota</taxon>
        <taxon>Viridiplantae</taxon>
        <taxon>Streptophyta</taxon>
        <taxon>Embryophyta</taxon>
        <taxon>Tracheophyta</taxon>
        <taxon>Spermatophyta</taxon>
        <taxon>Magnoliopsida</taxon>
        <taxon>eudicotyledons</taxon>
        <taxon>Gunneridae</taxon>
        <taxon>Pentapetalae</taxon>
        <taxon>rosids</taxon>
        <taxon>Vitales</taxon>
        <taxon>Vitaceae</taxon>
        <taxon>Viteae</taxon>
        <taxon>Vitis</taxon>
    </lineage>
</organism>
<evidence type="ECO:0008006" key="4">
    <source>
        <dbReference type="Google" id="ProtNLM"/>
    </source>
</evidence>
<evidence type="ECO:0000256" key="1">
    <source>
        <dbReference type="SAM" id="MobiDB-lite"/>
    </source>
</evidence>
<feature type="region of interest" description="Disordered" evidence="1">
    <location>
        <begin position="56"/>
        <end position="83"/>
    </location>
</feature>
<keyword evidence="3" id="KW-1185">Reference proteome</keyword>
<reference evidence="2 3" key="1">
    <citation type="journal article" date="2023" name="Hortic Res">
        <title>The complete reference genome for grapevine (Vitis vinifera L.) genetics and breeding.</title>
        <authorList>
            <person name="Shi X."/>
            <person name="Cao S."/>
            <person name="Wang X."/>
            <person name="Huang S."/>
            <person name="Wang Y."/>
            <person name="Liu Z."/>
            <person name="Liu W."/>
            <person name="Leng X."/>
            <person name="Peng Y."/>
            <person name="Wang N."/>
            <person name="Wang Y."/>
            <person name="Ma Z."/>
            <person name="Xu X."/>
            <person name="Zhang F."/>
            <person name="Xue H."/>
            <person name="Zhong H."/>
            <person name="Wang Y."/>
            <person name="Zhang K."/>
            <person name="Velt A."/>
            <person name="Avia K."/>
            <person name="Holtgrawe D."/>
            <person name="Grimplet J."/>
            <person name="Matus J.T."/>
            <person name="Ware D."/>
            <person name="Wu X."/>
            <person name="Wang H."/>
            <person name="Liu C."/>
            <person name="Fang Y."/>
            <person name="Rustenholz C."/>
            <person name="Cheng Z."/>
            <person name="Xiao H."/>
            <person name="Zhou Y."/>
        </authorList>
    </citation>
    <scope>NUCLEOTIDE SEQUENCE [LARGE SCALE GENOMIC DNA]</scope>
    <source>
        <strain evidence="3">cv. Pinot noir / PN40024</strain>
        <tissue evidence="2">Leaf</tissue>
    </source>
</reference>
<feature type="region of interest" description="Disordered" evidence="1">
    <location>
        <begin position="189"/>
        <end position="211"/>
    </location>
</feature>
<feature type="compositionally biased region" description="Basic and acidic residues" evidence="1">
    <location>
        <begin position="190"/>
        <end position="211"/>
    </location>
</feature>
<gene>
    <name evidence="2" type="ORF">VitviT2T_004868</name>
</gene>
<dbReference type="Proteomes" id="UP001227230">
    <property type="component" value="Chromosome 4"/>
</dbReference>
<evidence type="ECO:0000313" key="3">
    <source>
        <dbReference type="Proteomes" id="UP001227230"/>
    </source>
</evidence>
<protein>
    <recommendedName>
        <fullName evidence="4">BZIP domain-containing protein</fullName>
    </recommendedName>
</protein>
<evidence type="ECO:0000313" key="2">
    <source>
        <dbReference type="EMBL" id="WJZ85324.1"/>
    </source>
</evidence>
<proteinExistence type="predicted"/>
<sequence>MMMMMMKDEWIRAAMSDDMVVAELLLRLKQSHASPPLLTPFKWGLRLPRSRSSSRCDVVSVRKDREPTRRSPTTPLSWSGGASPSAAADADAFEDCSRSSSIRFAAARSKVTALSETTNTNTKRSRRKKTFAELKEEEILLLKERTYLKKELATLRVTFKEQRATNESLKRMKIDFHLNLVKGTGAAATDEAKEAIPRKEPHKMEGPSEDHAPSIVPVQALSNDLLQSESCQVKMNDAPRDNVFMLPDLNMMAMEDDIGSETLYGMI</sequence>
<dbReference type="PANTHER" id="PTHR35099:SF2">
    <property type="entry name" value="OS02G0182700 PROTEIN"/>
    <property type="match status" value="1"/>
</dbReference>
<accession>A0ABY9BRK4</accession>
<dbReference type="EMBL" id="CP126651">
    <property type="protein sequence ID" value="WJZ85324.1"/>
    <property type="molecule type" value="Genomic_DNA"/>
</dbReference>
<dbReference type="PANTHER" id="PTHR35099">
    <property type="entry name" value="OS02G0182700 PROTEIN"/>
    <property type="match status" value="1"/>
</dbReference>
<feature type="compositionally biased region" description="Basic and acidic residues" evidence="1">
    <location>
        <begin position="60"/>
        <end position="69"/>
    </location>
</feature>